<dbReference type="Pfam" id="PF02706">
    <property type="entry name" value="Wzz"/>
    <property type="match status" value="1"/>
</dbReference>
<evidence type="ECO:0000256" key="6">
    <source>
        <dbReference type="SAM" id="Coils"/>
    </source>
</evidence>
<dbReference type="Proteomes" id="UP000474758">
    <property type="component" value="Unassembled WGS sequence"/>
</dbReference>
<comment type="caution">
    <text evidence="9">The sequence shown here is derived from an EMBL/GenBank/DDBJ whole genome shotgun (WGS) entry which is preliminary data.</text>
</comment>
<protein>
    <submittedName>
        <fullName evidence="9">Lipopolysaccharide biosynthesis protein</fullName>
    </submittedName>
</protein>
<evidence type="ECO:0000256" key="1">
    <source>
        <dbReference type="ARBA" id="ARBA00004651"/>
    </source>
</evidence>
<evidence type="ECO:0000313" key="10">
    <source>
        <dbReference type="Proteomes" id="UP000474758"/>
    </source>
</evidence>
<dbReference type="PANTHER" id="PTHR32309">
    <property type="entry name" value="TYROSINE-PROTEIN KINASE"/>
    <property type="match status" value="1"/>
</dbReference>
<dbReference type="PANTHER" id="PTHR32309:SF13">
    <property type="entry name" value="FERRIC ENTEROBACTIN TRANSPORT PROTEIN FEPE"/>
    <property type="match status" value="1"/>
</dbReference>
<gene>
    <name evidence="9" type="ORF">G5V65_17700</name>
</gene>
<evidence type="ECO:0000313" key="9">
    <source>
        <dbReference type="EMBL" id="NGQ92731.1"/>
    </source>
</evidence>
<feature type="domain" description="Polysaccharide chain length determinant N-terminal" evidence="8">
    <location>
        <begin position="8"/>
        <end position="95"/>
    </location>
</feature>
<evidence type="ECO:0000256" key="7">
    <source>
        <dbReference type="SAM" id="Phobius"/>
    </source>
</evidence>
<dbReference type="InterPro" id="IPR003856">
    <property type="entry name" value="LPS_length_determ_N"/>
</dbReference>
<keyword evidence="4 7" id="KW-1133">Transmembrane helix</keyword>
<dbReference type="EMBL" id="JAALFE010000022">
    <property type="protein sequence ID" value="NGQ92731.1"/>
    <property type="molecule type" value="Genomic_DNA"/>
</dbReference>
<comment type="subcellular location">
    <subcellularLocation>
        <location evidence="1">Cell membrane</location>
        <topology evidence="1">Multi-pass membrane protein</topology>
    </subcellularLocation>
</comment>
<dbReference type="GO" id="GO:0004713">
    <property type="term" value="F:protein tyrosine kinase activity"/>
    <property type="evidence" value="ECO:0007669"/>
    <property type="project" value="TreeGrafter"/>
</dbReference>
<dbReference type="GO" id="GO:0005886">
    <property type="term" value="C:plasma membrane"/>
    <property type="evidence" value="ECO:0007669"/>
    <property type="project" value="UniProtKB-SubCell"/>
</dbReference>
<keyword evidence="5 7" id="KW-0472">Membrane</keyword>
<accession>A0A6M1UB55</accession>
<dbReference type="RefSeq" id="WP_165052758.1">
    <property type="nucleotide sequence ID" value="NZ_JAALFE010000022.1"/>
</dbReference>
<evidence type="ECO:0000256" key="5">
    <source>
        <dbReference type="ARBA" id="ARBA00023136"/>
    </source>
</evidence>
<keyword evidence="3 7" id="KW-0812">Transmembrane</keyword>
<feature type="transmembrane region" description="Helical" evidence="7">
    <location>
        <begin position="21"/>
        <end position="43"/>
    </location>
</feature>
<feature type="transmembrane region" description="Helical" evidence="7">
    <location>
        <begin position="382"/>
        <end position="401"/>
    </location>
</feature>
<dbReference type="AlphaFoldDB" id="A0A6M1UB55"/>
<reference evidence="9 10" key="1">
    <citation type="submission" date="2020-02" db="EMBL/GenBank/DDBJ databases">
        <title>Rhodobacter translucens sp. nov., a novel bacterium isolated from activated sludge.</title>
        <authorList>
            <person name="Liu J."/>
        </authorList>
    </citation>
    <scope>NUCLEOTIDE SEQUENCE [LARGE SCALE GENOMIC DNA]</scope>
    <source>
        <strain evidence="9 10">HX-7-19</strain>
    </source>
</reference>
<organism evidence="9 10">
    <name type="scientific">Paragemmobacter kunshanensis</name>
    <dbReference type="NCBI Taxonomy" id="2583234"/>
    <lineage>
        <taxon>Bacteria</taxon>
        <taxon>Pseudomonadati</taxon>
        <taxon>Pseudomonadota</taxon>
        <taxon>Alphaproteobacteria</taxon>
        <taxon>Rhodobacterales</taxon>
        <taxon>Paracoccaceae</taxon>
        <taxon>Paragemmobacter</taxon>
    </lineage>
</organism>
<evidence type="ECO:0000259" key="8">
    <source>
        <dbReference type="Pfam" id="PF02706"/>
    </source>
</evidence>
<proteinExistence type="predicted"/>
<evidence type="ECO:0000256" key="4">
    <source>
        <dbReference type="ARBA" id="ARBA00022989"/>
    </source>
</evidence>
<feature type="transmembrane region" description="Helical" evidence="7">
    <location>
        <begin position="440"/>
        <end position="457"/>
    </location>
</feature>
<keyword evidence="10" id="KW-1185">Reference proteome</keyword>
<evidence type="ECO:0000256" key="2">
    <source>
        <dbReference type="ARBA" id="ARBA00022475"/>
    </source>
</evidence>
<dbReference type="InterPro" id="IPR050445">
    <property type="entry name" value="Bact_polysacc_biosynth/exp"/>
</dbReference>
<feature type="coiled-coil region" evidence="6">
    <location>
        <begin position="227"/>
        <end position="254"/>
    </location>
</feature>
<name>A0A6M1UB55_9RHOB</name>
<keyword evidence="2" id="KW-1003">Cell membrane</keyword>
<keyword evidence="6" id="KW-0175">Coiled coil</keyword>
<sequence length="486" mass="53701">MTEDPPVQLDLGFVLSRIRRWVLLFLFLLILVSGIGVVVALTLPTVYRAEALLVVESEQIPDDLAASTVQTNAREQLQIIEKRVLSREVLVRMADRLGIYAAEGRAGAEQMSSGEVVEDLRMRIRMMPSDSGTAGAPAETDALLVRVMFDSPDADVAARVANELVTQILEVDVATRIQIARQTQEFFEQEVARLEKDLSTRSMEIQGFKEENIEALPDSLVFRREDLAMIEARMVQLERDRRILLDQIDRIDRLTGGLAPAPGDAGEEAADAPISGRVTTRDVRRSDLVTELSYVDQEREQLQGRAEGLRATIAETPRVAIRLEALERDYANVRSQYDLAIANLAKAEIGELIESLAKGRRISVIEQAVRPDRPFSPDRPKVALIGVLAGLLIAGGVVLALEMLRGVIRRPQDIESVIGAQMIVTLPHVRTRREVMMGRAVWALVFLVVAGAGALTWQNRAQIDRFQTLVIEKIRGLLPTDSAGGA</sequence>
<evidence type="ECO:0000256" key="3">
    <source>
        <dbReference type="ARBA" id="ARBA00022692"/>
    </source>
</evidence>